<comment type="caution">
    <text evidence="7">The sequence shown here is derived from an EMBL/GenBank/DDBJ whole genome shotgun (WGS) entry which is preliminary data.</text>
</comment>
<feature type="repeat" description="TPR" evidence="4">
    <location>
        <begin position="835"/>
        <end position="868"/>
    </location>
</feature>
<dbReference type="SUPFAM" id="SSF48452">
    <property type="entry name" value="TPR-like"/>
    <property type="match status" value="1"/>
</dbReference>
<dbReference type="CDD" id="cd06257">
    <property type="entry name" value="DnaJ"/>
    <property type="match status" value="1"/>
</dbReference>
<feature type="region of interest" description="Disordered" evidence="5">
    <location>
        <begin position="376"/>
        <end position="581"/>
    </location>
</feature>
<evidence type="ECO:0000259" key="6">
    <source>
        <dbReference type="PROSITE" id="PS50076"/>
    </source>
</evidence>
<dbReference type="FunFam" id="1.25.40.10:FF:000097">
    <property type="entry name" value="DnaJ homolog subfamily C member 7 homolog"/>
    <property type="match status" value="1"/>
</dbReference>
<organism evidence="7 8">
    <name type="scientific">Meganyctiphanes norvegica</name>
    <name type="common">Northern krill</name>
    <name type="synonym">Thysanopoda norvegica</name>
    <dbReference type="NCBI Taxonomy" id="48144"/>
    <lineage>
        <taxon>Eukaryota</taxon>
        <taxon>Metazoa</taxon>
        <taxon>Ecdysozoa</taxon>
        <taxon>Arthropoda</taxon>
        <taxon>Crustacea</taxon>
        <taxon>Multicrustacea</taxon>
        <taxon>Malacostraca</taxon>
        <taxon>Eumalacostraca</taxon>
        <taxon>Eucarida</taxon>
        <taxon>Euphausiacea</taxon>
        <taxon>Euphausiidae</taxon>
        <taxon>Meganyctiphanes</taxon>
    </lineage>
</organism>
<dbReference type="InterPro" id="IPR001623">
    <property type="entry name" value="DnaJ_domain"/>
</dbReference>
<feature type="repeat" description="TPR" evidence="4">
    <location>
        <begin position="1101"/>
        <end position="1134"/>
    </location>
</feature>
<dbReference type="Gene3D" id="1.10.287.110">
    <property type="entry name" value="DnaJ domain"/>
    <property type="match status" value="1"/>
</dbReference>
<feature type="compositionally biased region" description="Acidic residues" evidence="5">
    <location>
        <begin position="528"/>
        <end position="541"/>
    </location>
</feature>
<feature type="repeat" description="TPR" evidence="4">
    <location>
        <begin position="801"/>
        <end position="834"/>
    </location>
</feature>
<accession>A0AAV2PYI0</accession>
<dbReference type="SMART" id="SM00271">
    <property type="entry name" value="DnaJ"/>
    <property type="match status" value="1"/>
</dbReference>
<dbReference type="PANTHER" id="PTHR45188:SF2">
    <property type="entry name" value="DNAJ HOMOLOG SUBFAMILY C MEMBER 7"/>
    <property type="match status" value="1"/>
</dbReference>
<feature type="compositionally biased region" description="Basic and acidic residues" evidence="5">
    <location>
        <begin position="507"/>
        <end position="520"/>
    </location>
</feature>
<feature type="compositionally biased region" description="Basic and acidic residues" evidence="5">
    <location>
        <begin position="419"/>
        <end position="437"/>
    </location>
</feature>
<keyword evidence="1" id="KW-0677">Repeat</keyword>
<dbReference type="InterPro" id="IPR019734">
    <property type="entry name" value="TPR_rpt"/>
</dbReference>
<dbReference type="PRINTS" id="PR00625">
    <property type="entry name" value="JDOMAIN"/>
</dbReference>
<dbReference type="SMART" id="SM00028">
    <property type="entry name" value="TPR"/>
    <property type="match status" value="7"/>
</dbReference>
<evidence type="ECO:0000313" key="8">
    <source>
        <dbReference type="Proteomes" id="UP001497623"/>
    </source>
</evidence>
<dbReference type="InterPro" id="IPR036869">
    <property type="entry name" value="J_dom_sf"/>
</dbReference>
<dbReference type="InterPro" id="IPR011990">
    <property type="entry name" value="TPR-like_helical_dom_sf"/>
</dbReference>
<dbReference type="SUPFAM" id="SSF46565">
    <property type="entry name" value="Chaperone J-domain"/>
    <property type="match status" value="1"/>
</dbReference>
<keyword evidence="3" id="KW-0143">Chaperone</keyword>
<keyword evidence="8" id="KW-1185">Reference proteome</keyword>
<dbReference type="Pfam" id="PF00226">
    <property type="entry name" value="DnaJ"/>
    <property type="match status" value="1"/>
</dbReference>
<dbReference type="Pfam" id="PF13181">
    <property type="entry name" value="TPR_8"/>
    <property type="match status" value="1"/>
</dbReference>
<protein>
    <recommendedName>
        <fullName evidence="6">J domain-containing protein</fullName>
    </recommendedName>
</protein>
<proteinExistence type="predicted"/>
<feature type="compositionally biased region" description="Pro residues" evidence="5">
    <location>
        <begin position="679"/>
        <end position="690"/>
    </location>
</feature>
<name>A0AAV2PYI0_MEGNR</name>
<dbReference type="EMBL" id="CAXKWB010002179">
    <property type="protein sequence ID" value="CAL4066347.1"/>
    <property type="molecule type" value="Genomic_DNA"/>
</dbReference>
<dbReference type="Pfam" id="PF13432">
    <property type="entry name" value="TPR_16"/>
    <property type="match status" value="2"/>
</dbReference>
<feature type="repeat" description="TPR" evidence="4">
    <location>
        <begin position="983"/>
        <end position="1016"/>
    </location>
</feature>
<dbReference type="PROSITE" id="PS50005">
    <property type="entry name" value="TPR"/>
    <property type="match status" value="5"/>
</dbReference>
<gene>
    <name evidence="7" type="ORF">MNOR_LOCUS5594</name>
</gene>
<dbReference type="PROSITE" id="PS50076">
    <property type="entry name" value="DNAJ_2"/>
    <property type="match status" value="1"/>
</dbReference>
<feature type="region of interest" description="Disordered" evidence="5">
    <location>
        <begin position="294"/>
        <end position="315"/>
    </location>
</feature>
<feature type="repeat" description="TPR" evidence="4">
    <location>
        <begin position="1029"/>
        <end position="1062"/>
    </location>
</feature>
<feature type="compositionally biased region" description="Acidic residues" evidence="5">
    <location>
        <begin position="481"/>
        <end position="495"/>
    </location>
</feature>
<dbReference type="Gene3D" id="1.25.40.10">
    <property type="entry name" value="Tetratricopeptide repeat domain"/>
    <property type="match status" value="1"/>
</dbReference>
<evidence type="ECO:0000256" key="3">
    <source>
        <dbReference type="ARBA" id="ARBA00023186"/>
    </source>
</evidence>
<dbReference type="InterPro" id="IPR018253">
    <property type="entry name" value="DnaJ_domain_CS"/>
</dbReference>
<evidence type="ECO:0000313" key="7">
    <source>
        <dbReference type="EMBL" id="CAL4066347.1"/>
    </source>
</evidence>
<feature type="domain" description="J" evidence="6">
    <location>
        <begin position="1154"/>
        <end position="1224"/>
    </location>
</feature>
<feature type="compositionally biased region" description="Low complexity" evidence="5">
    <location>
        <begin position="49"/>
        <end position="63"/>
    </location>
</feature>
<feature type="compositionally biased region" description="Basic and acidic residues" evidence="5">
    <location>
        <begin position="376"/>
        <end position="386"/>
    </location>
</feature>
<feature type="compositionally biased region" description="Basic and acidic residues" evidence="5">
    <location>
        <begin position="702"/>
        <end position="714"/>
    </location>
</feature>
<dbReference type="Proteomes" id="UP001497623">
    <property type="component" value="Unassembled WGS sequence"/>
</dbReference>
<evidence type="ECO:0000256" key="2">
    <source>
        <dbReference type="ARBA" id="ARBA00022803"/>
    </source>
</evidence>
<keyword evidence="2 4" id="KW-0802">TPR repeat</keyword>
<feature type="compositionally biased region" description="Low complexity" evidence="5">
    <location>
        <begin position="106"/>
        <end position="135"/>
    </location>
</feature>
<evidence type="ECO:0000256" key="1">
    <source>
        <dbReference type="ARBA" id="ARBA00022737"/>
    </source>
</evidence>
<feature type="region of interest" description="Disordered" evidence="5">
    <location>
        <begin position="746"/>
        <end position="767"/>
    </location>
</feature>
<evidence type="ECO:0000256" key="4">
    <source>
        <dbReference type="PROSITE-ProRule" id="PRU00339"/>
    </source>
</evidence>
<feature type="compositionally biased region" description="Basic residues" evidence="5">
    <location>
        <begin position="444"/>
        <end position="456"/>
    </location>
</feature>
<dbReference type="PROSITE" id="PS00636">
    <property type="entry name" value="DNAJ_1"/>
    <property type="match status" value="1"/>
</dbReference>
<feature type="compositionally biased region" description="Polar residues" evidence="5">
    <location>
        <begin position="565"/>
        <end position="575"/>
    </location>
</feature>
<evidence type="ECO:0000256" key="5">
    <source>
        <dbReference type="SAM" id="MobiDB-lite"/>
    </source>
</evidence>
<sequence>MVWTMSSRNTSSKPERRWSIEVVVENDLWEPTPTVIVESSSSEDATSEGGLSDASNANSSSSSVKKDVGGRSGGPQCLGLGGVLGGLESTATKVSPGGRRRPPLSRPTGLPITPTRSRRSSLSSTTSGGSLSSPTRWRRTIADDIYCGEDSSEEGSREGQLSRSASTGSMVSESTSFYYTAGGSTLYDVPNSKISEFESARNSLATEYASVRDSFASDSLYEIPGSGLNSKSTEVLPDPASCESTTVSFTVRTPSPRPKRTISGDYNCDVDVSFSDGEIKVRVRTKEEEANRLHRDKIGKGGRQGKDKKVKDNVQKTNFEKDKLLSYSDTRLKEDIKSVNTKISQKQSDSNLVPNAVPHAVIFDSNSKSSVLKTEIKESEKCKESIDTNSVESSLAHATPCWATSTDSENGPLYCNINEVKREEKSKNSSKDPKASEDSLYVNLRRKGTKDSKKHNHDSDSSDTETEDRRTSGVWRHGGDADGESSDGEDVEEDSVSPSVHRYFSKTNKEPTETKDEVFRIPKISQPGEEDDQDEEADDPAVEVSFDQSTGAPTPPRYESPRPTTPFSNECTNESNTREAWDAQQGEWDWHRQVWEHHQQVHNQHLQHHHQMQQMHQQQSGLLNDVVTSLSGRWGHSGQFCHGHSPGSYHGSRGSSEDRGVSPDPLSVRSSGTTSPCINKPPPSPLPPSGRPIRDPSSVPRDSSRPLGKEDRSCRSRRKARSASAGNKYRVELEISPQVFHKPRPSSFCNLASRRNHSNSPDPEPVEDDLALQLGLRPEEALYYLSGSGPAPSSLNRRGLAERKKNEGNELYKAKDYREALKLYAEAIKLCPDCAAYYSNRSACYMMLGKYHDALNDAREAVRLDSTFVKGYIRVAKCNIALGDAMAALSVLRQASELEPSNRTVRDEITNAQALTRCTEEVTKASDKQDYRTAIFHLDRALELAVGCRTLKITKAEYLVFLHRYADAQEIVNEILQYESSNADAIYVRGMCLYYQDNAEQAFNHFQQVLRFAPDHKKARDIYKKAKVLKQKKEEGNDAFKKGDFQVAYNLYTEALAIDPLNKHTNAKLYFNRATVGSKLNNATQAIDDCTAAINLDEGYLKAYLRRAKCYQQEEKHEEAVRDYEKVCKLDRNTEHKRLLHESKIQLKRSKRKDYYKILGVQKGANEDEIKKSYRKMALVHHPDRHANASDKEKQEHEVKFKEIGEAYAVLTDTKKRAMYDRGQDVNDPDGGFGHDGDIDPNQIFQAFFGGGGGHGGFQFGGPHQQFQQGFPGQGGYQQSGSFPGGFHFQFG</sequence>
<feature type="compositionally biased region" description="Polar residues" evidence="5">
    <location>
        <begin position="161"/>
        <end position="173"/>
    </location>
</feature>
<dbReference type="PANTHER" id="PTHR45188">
    <property type="entry name" value="DNAJ PROTEIN P58IPK HOMOLOG"/>
    <property type="match status" value="1"/>
</dbReference>
<feature type="region of interest" description="Disordered" evidence="5">
    <location>
        <begin position="29"/>
        <end position="173"/>
    </location>
</feature>
<reference evidence="7 8" key="1">
    <citation type="submission" date="2024-05" db="EMBL/GenBank/DDBJ databases">
        <authorList>
            <person name="Wallberg A."/>
        </authorList>
    </citation>
    <scope>NUCLEOTIDE SEQUENCE [LARGE SCALE GENOMIC DNA]</scope>
</reference>
<feature type="region of interest" description="Disordered" evidence="5">
    <location>
        <begin position="638"/>
        <end position="726"/>
    </location>
</feature>